<dbReference type="Gene3D" id="1.10.287.470">
    <property type="entry name" value="Helix hairpin bin"/>
    <property type="match status" value="1"/>
</dbReference>
<dbReference type="RefSeq" id="WP_058918778.1">
    <property type="nucleotide sequence ID" value="NZ_JBHSQC010000011.1"/>
</dbReference>
<dbReference type="Gene3D" id="2.40.50.100">
    <property type="match status" value="1"/>
</dbReference>
<dbReference type="PANTHER" id="PTHR30469">
    <property type="entry name" value="MULTIDRUG RESISTANCE PROTEIN MDTA"/>
    <property type="match status" value="1"/>
</dbReference>
<evidence type="ECO:0000256" key="1">
    <source>
        <dbReference type="SAM" id="Coils"/>
    </source>
</evidence>
<dbReference type="Proteomes" id="UP001597285">
    <property type="component" value="Unassembled WGS sequence"/>
</dbReference>
<feature type="coiled-coil region" evidence="1">
    <location>
        <begin position="99"/>
        <end position="126"/>
    </location>
</feature>
<gene>
    <name evidence="3" type="ORF">ACFSBK_00500</name>
</gene>
<dbReference type="PANTHER" id="PTHR30469:SF15">
    <property type="entry name" value="HLYD FAMILY OF SECRETION PROTEINS"/>
    <property type="match status" value="1"/>
</dbReference>
<reference evidence="4" key="1">
    <citation type="journal article" date="2019" name="Int. J. Syst. Evol. Microbiol.">
        <title>The Global Catalogue of Microorganisms (GCM) 10K type strain sequencing project: providing services to taxonomists for standard genome sequencing and annotation.</title>
        <authorList>
            <consortium name="The Broad Institute Genomics Platform"/>
            <consortium name="The Broad Institute Genome Sequencing Center for Infectious Disease"/>
            <person name="Wu L."/>
            <person name="Ma J."/>
        </authorList>
    </citation>
    <scope>NUCLEOTIDE SEQUENCE [LARGE SCALE GENOMIC DNA]</scope>
    <source>
        <strain evidence="4">KCTC 42143</strain>
    </source>
</reference>
<dbReference type="Gene3D" id="2.40.30.170">
    <property type="match status" value="1"/>
</dbReference>
<dbReference type="EMBL" id="JBHUFF010000002">
    <property type="protein sequence ID" value="MFD1798344.1"/>
    <property type="molecule type" value="Genomic_DNA"/>
</dbReference>
<comment type="caution">
    <text evidence="3">The sequence shown here is derived from an EMBL/GenBank/DDBJ whole genome shotgun (WGS) entry which is preliminary data.</text>
</comment>
<feature type="domain" description="YknX-like C-terminal permuted SH3-like" evidence="2">
    <location>
        <begin position="300"/>
        <end position="363"/>
    </location>
</feature>
<dbReference type="InterPro" id="IPR058637">
    <property type="entry name" value="YknX-like_C"/>
</dbReference>
<dbReference type="Pfam" id="PF25989">
    <property type="entry name" value="YknX_C"/>
    <property type="match status" value="1"/>
</dbReference>
<sequence>MKKKIWIGLGIVVVLLLGGFGARALFFSPEEVAEEGLEDPYGIEYFTVPSMEQIFVNGTVNPEQSQEFRKEEGLGTIGELKVENGAAIEEGTLLYTYENTEVATQINDLENQVARMETQRSNAVYKRDLAIQNWNKMPEEERTQTLEEVKIDTSTSDLDAEITELYNNIESLKEQRYKDIVAPFSGKVYIPEDKNAETPILKLISDRFYVVGTVNEKDVGKLAPDQIADIKVISNNHAVTGKVTFIDHNPTEDTGDGMGSYGGQETTMSNYPVKLSLDSLEGIRNGYHVQAIVSSGESTVNVPTIAIHQEDDQAYVLVNDFGTVVRRVVQLGEAEGENTIVTSGLEAEDQIIVSSKVDIEEGQLLSESSEQEFVDPIDSEE</sequence>
<organism evidence="3 4">
    <name type="scientific">Carnobacterium antarcticum</name>
    <dbReference type="NCBI Taxonomy" id="2126436"/>
    <lineage>
        <taxon>Bacteria</taxon>
        <taxon>Bacillati</taxon>
        <taxon>Bacillota</taxon>
        <taxon>Bacilli</taxon>
        <taxon>Lactobacillales</taxon>
        <taxon>Carnobacteriaceae</taxon>
        <taxon>Carnobacterium</taxon>
    </lineage>
</organism>
<accession>A0ABW4NIY5</accession>
<name>A0ABW4NIY5_9LACT</name>
<evidence type="ECO:0000259" key="2">
    <source>
        <dbReference type="Pfam" id="PF25989"/>
    </source>
</evidence>
<dbReference type="Gene3D" id="2.40.420.20">
    <property type="match status" value="1"/>
</dbReference>
<proteinExistence type="predicted"/>
<keyword evidence="1" id="KW-0175">Coiled coil</keyword>
<protein>
    <submittedName>
        <fullName evidence="3">Efflux RND transporter periplasmic adaptor subunit</fullName>
    </submittedName>
</protein>
<keyword evidence="4" id="KW-1185">Reference proteome</keyword>
<dbReference type="SUPFAM" id="SSF111369">
    <property type="entry name" value="HlyD-like secretion proteins"/>
    <property type="match status" value="1"/>
</dbReference>
<evidence type="ECO:0000313" key="4">
    <source>
        <dbReference type="Proteomes" id="UP001597285"/>
    </source>
</evidence>
<evidence type="ECO:0000313" key="3">
    <source>
        <dbReference type="EMBL" id="MFD1798344.1"/>
    </source>
</evidence>